<keyword evidence="2" id="KW-1185">Reference proteome</keyword>
<evidence type="ECO:0000313" key="1">
    <source>
        <dbReference type="EMBL" id="KHF98585.1"/>
    </source>
</evidence>
<reference evidence="2" key="1">
    <citation type="submission" date="2014-09" db="EMBL/GenBank/DDBJ databases">
        <authorList>
            <person name="Mudge J."/>
            <person name="Ramaraj T."/>
            <person name="Lindquist I.E."/>
            <person name="Bharti A.K."/>
            <person name="Sundararajan A."/>
            <person name="Cameron C.T."/>
            <person name="Woodward J.E."/>
            <person name="May G.D."/>
            <person name="Brubaker C."/>
            <person name="Broadhvest J."/>
            <person name="Wilkins T.A."/>
        </authorList>
    </citation>
    <scope>NUCLEOTIDE SEQUENCE</scope>
    <source>
        <strain evidence="2">cv. AKA8401</strain>
    </source>
</reference>
<dbReference type="AlphaFoldDB" id="A0A0B0MI44"/>
<dbReference type="Proteomes" id="UP000032142">
    <property type="component" value="Unassembled WGS sequence"/>
</dbReference>
<accession>A0A0B0MI44</accession>
<sequence length="43" mass="5041">MVTIFLILTTPRALSIHRHFLMLKVDKSRNKIPGDSPYCYCNF</sequence>
<comment type="caution">
    <text evidence="1">The sequence shown here is derived from an EMBL/GenBank/DDBJ whole genome shotgun (WGS) entry which is preliminary data.</text>
</comment>
<organism evidence="1 2">
    <name type="scientific">Gossypium arboreum</name>
    <name type="common">Tree cotton</name>
    <name type="synonym">Gossypium nanking</name>
    <dbReference type="NCBI Taxonomy" id="29729"/>
    <lineage>
        <taxon>Eukaryota</taxon>
        <taxon>Viridiplantae</taxon>
        <taxon>Streptophyta</taxon>
        <taxon>Embryophyta</taxon>
        <taxon>Tracheophyta</taxon>
        <taxon>Spermatophyta</taxon>
        <taxon>Magnoliopsida</taxon>
        <taxon>eudicotyledons</taxon>
        <taxon>Gunneridae</taxon>
        <taxon>Pentapetalae</taxon>
        <taxon>rosids</taxon>
        <taxon>malvids</taxon>
        <taxon>Malvales</taxon>
        <taxon>Malvaceae</taxon>
        <taxon>Malvoideae</taxon>
        <taxon>Gossypium</taxon>
    </lineage>
</organism>
<protein>
    <submittedName>
        <fullName evidence="1">Putative C03F11.2</fullName>
    </submittedName>
</protein>
<dbReference type="EMBL" id="JRRC01044829">
    <property type="protein sequence ID" value="KHF98585.1"/>
    <property type="molecule type" value="Genomic_DNA"/>
</dbReference>
<proteinExistence type="predicted"/>
<gene>
    <name evidence="1" type="ORF">F383_16166</name>
</gene>
<name>A0A0B0MI44_GOSAR</name>
<evidence type="ECO:0000313" key="2">
    <source>
        <dbReference type="Proteomes" id="UP000032142"/>
    </source>
</evidence>